<reference evidence="5 6" key="1">
    <citation type="submission" date="2016-10" db="EMBL/GenBank/DDBJ databases">
        <authorList>
            <person name="de Groot N.N."/>
        </authorList>
    </citation>
    <scope>NUCLEOTIDE SEQUENCE [LARGE SCALE GENOMIC DNA]</scope>
    <source>
        <strain evidence="5 6">CGMCC 1.5058</strain>
    </source>
</reference>
<gene>
    <name evidence="5" type="ORF">SAMN05421804_10733</name>
</gene>
<keyword evidence="3" id="KW-0804">Transcription</keyword>
<dbReference type="EMBL" id="FNDZ01000007">
    <property type="protein sequence ID" value="SDJ06961.1"/>
    <property type="molecule type" value="Genomic_DNA"/>
</dbReference>
<dbReference type="GO" id="GO:0003677">
    <property type="term" value="F:DNA binding"/>
    <property type="evidence" value="ECO:0007669"/>
    <property type="project" value="UniProtKB-KW"/>
</dbReference>
<dbReference type="Gene3D" id="1.10.10.10">
    <property type="entry name" value="Winged helix-like DNA-binding domain superfamily/Winged helix DNA-binding domain"/>
    <property type="match status" value="1"/>
</dbReference>
<keyword evidence="1" id="KW-0805">Transcription regulation</keyword>
<feature type="domain" description="HTH marR-type" evidence="4">
    <location>
        <begin position="1"/>
        <end position="131"/>
    </location>
</feature>
<dbReference type="PRINTS" id="PR00598">
    <property type="entry name" value="HTHMARR"/>
</dbReference>
<dbReference type="InterPro" id="IPR036390">
    <property type="entry name" value="WH_DNA-bd_sf"/>
</dbReference>
<evidence type="ECO:0000313" key="5">
    <source>
        <dbReference type="EMBL" id="SDJ06961.1"/>
    </source>
</evidence>
<evidence type="ECO:0000256" key="2">
    <source>
        <dbReference type="ARBA" id="ARBA00023125"/>
    </source>
</evidence>
<keyword evidence="2 5" id="KW-0238">DNA-binding</keyword>
<dbReference type="GO" id="GO:0003700">
    <property type="term" value="F:DNA-binding transcription factor activity"/>
    <property type="evidence" value="ECO:0007669"/>
    <property type="project" value="InterPro"/>
</dbReference>
<dbReference type="SUPFAM" id="SSF46785">
    <property type="entry name" value="Winged helix' DNA-binding domain"/>
    <property type="match status" value="1"/>
</dbReference>
<name>A0A1G8QQM6_9CLOT</name>
<accession>A0A1G8QQM6</accession>
<dbReference type="InterPro" id="IPR000835">
    <property type="entry name" value="HTH_MarR-typ"/>
</dbReference>
<dbReference type="PROSITE" id="PS50995">
    <property type="entry name" value="HTH_MARR_2"/>
    <property type="match status" value="1"/>
</dbReference>
<evidence type="ECO:0000256" key="3">
    <source>
        <dbReference type="ARBA" id="ARBA00023163"/>
    </source>
</evidence>
<organism evidence="5 6">
    <name type="scientific">Proteiniclasticum ruminis</name>
    <dbReference type="NCBI Taxonomy" id="398199"/>
    <lineage>
        <taxon>Bacteria</taxon>
        <taxon>Bacillati</taxon>
        <taxon>Bacillota</taxon>
        <taxon>Clostridia</taxon>
        <taxon>Eubacteriales</taxon>
        <taxon>Clostridiaceae</taxon>
        <taxon>Proteiniclasticum</taxon>
    </lineage>
</organism>
<dbReference type="SMART" id="SM00347">
    <property type="entry name" value="HTH_MARR"/>
    <property type="match status" value="1"/>
</dbReference>
<evidence type="ECO:0000313" key="6">
    <source>
        <dbReference type="Proteomes" id="UP000183255"/>
    </source>
</evidence>
<dbReference type="Pfam" id="PF12802">
    <property type="entry name" value="MarR_2"/>
    <property type="match status" value="1"/>
</dbReference>
<dbReference type="PANTHER" id="PTHR42756:SF1">
    <property type="entry name" value="TRANSCRIPTIONAL REPRESSOR OF EMRAB OPERON"/>
    <property type="match status" value="1"/>
</dbReference>
<dbReference type="PANTHER" id="PTHR42756">
    <property type="entry name" value="TRANSCRIPTIONAL REGULATOR, MARR"/>
    <property type="match status" value="1"/>
</dbReference>
<evidence type="ECO:0000259" key="4">
    <source>
        <dbReference type="PROSITE" id="PS50995"/>
    </source>
</evidence>
<proteinExistence type="predicted"/>
<sequence>MFICTISVFHKYGKQILDEMLQPLHLDWRSMVVLLVVDQVPGISQGRLIPFLQTDKANVAKLLKEMEEKDLLERKEEEGDHRIKNCHLTVKSSSILPELREIMSIWENQCFSGLTETEKEVFLKASRQIGYNLTGYWEL</sequence>
<dbReference type="InterPro" id="IPR036388">
    <property type="entry name" value="WH-like_DNA-bd_sf"/>
</dbReference>
<dbReference type="RefSeq" id="WP_031576922.1">
    <property type="nucleotide sequence ID" value="NZ_DAMAXS010000036.1"/>
</dbReference>
<evidence type="ECO:0000256" key="1">
    <source>
        <dbReference type="ARBA" id="ARBA00023015"/>
    </source>
</evidence>
<protein>
    <submittedName>
        <fullName evidence="5">DNA-binding transcriptional regulator, MarR family</fullName>
    </submittedName>
</protein>
<dbReference type="Proteomes" id="UP000183255">
    <property type="component" value="Unassembled WGS sequence"/>
</dbReference>
<dbReference type="AlphaFoldDB" id="A0A1G8QQM6"/>